<dbReference type="STRING" id="486041.B0DEM1"/>
<gene>
    <name evidence="3" type="ORF">LACBIDRAFT_299391</name>
</gene>
<dbReference type="OrthoDB" id="3049698at2759"/>
<feature type="compositionally biased region" description="Basic residues" evidence="1">
    <location>
        <begin position="16"/>
        <end position="28"/>
    </location>
</feature>
<proteinExistence type="predicted"/>
<sequence length="553" mass="63691">MLPPGSTYKTCDKCHNSSKLRKQRKRKREKEEEEEEEEGVSHRQVSLHVTAENGGPGERNITYIVIDDDHEKSSEEDESNAPVIFQDSEAMMKSLKNVFKMAKHVFFHGNYTIPVDPLVTDKERVQMTAHDLWKATGYRFRVKENKALATGHKTRYWCCQDQDRKQKSRPSQREGAKHRDALGMHRYECKSKLNISCRRIVSYGNDTRTVTIWLEHHKWHTPYYDVSLPPNAAAMIRKDLEWTSPSEMAKKVLGIFPAVSRQQVHKAWTTMSETLWKRDAEQLSSVKLFLSECKDDANLLDIPNLEGVEQVAWVMRKIIGRLRGKVVEIGLDATYNTNSKHLELYTILGEYDNTSFPLSYCLLSTATSVEEGKRIKALEAWGMILRDKYGLIPRFVHTDKDMGEIGMSRRVWPSAKHQLCWWHEKEAVRKRLKGNLPTSPYNLSRVQSEYRFIESGFKPHGRSDATDVEGTVPGEVQQGEPRMNGTNTPEDNPNSIKLRIPMSQAIKTPVPTELFTLPHLFLPDSYWIPGILPDWTRTGTHFMLADHHTNFVS</sequence>
<dbReference type="AlphaFoldDB" id="B0DEM1"/>
<evidence type="ECO:0000259" key="2">
    <source>
        <dbReference type="Pfam" id="PF10551"/>
    </source>
</evidence>
<keyword evidence="4" id="KW-1185">Reference proteome</keyword>
<dbReference type="InterPro" id="IPR018289">
    <property type="entry name" value="MULE_transposase_dom"/>
</dbReference>
<accession>B0DEM1</accession>
<reference evidence="3 4" key="1">
    <citation type="journal article" date="2008" name="Nature">
        <title>The genome of Laccaria bicolor provides insights into mycorrhizal symbiosis.</title>
        <authorList>
            <person name="Martin F."/>
            <person name="Aerts A."/>
            <person name="Ahren D."/>
            <person name="Brun A."/>
            <person name="Danchin E.G.J."/>
            <person name="Duchaussoy F."/>
            <person name="Gibon J."/>
            <person name="Kohler A."/>
            <person name="Lindquist E."/>
            <person name="Pereda V."/>
            <person name="Salamov A."/>
            <person name="Shapiro H.J."/>
            <person name="Wuyts J."/>
            <person name="Blaudez D."/>
            <person name="Buee M."/>
            <person name="Brokstein P."/>
            <person name="Canbaeck B."/>
            <person name="Cohen D."/>
            <person name="Courty P.E."/>
            <person name="Coutinho P.M."/>
            <person name="Delaruelle C."/>
            <person name="Detter J.C."/>
            <person name="Deveau A."/>
            <person name="DiFazio S."/>
            <person name="Duplessis S."/>
            <person name="Fraissinet-Tachet L."/>
            <person name="Lucic E."/>
            <person name="Frey-Klett P."/>
            <person name="Fourrey C."/>
            <person name="Feussner I."/>
            <person name="Gay G."/>
            <person name="Grimwood J."/>
            <person name="Hoegger P.J."/>
            <person name="Jain P."/>
            <person name="Kilaru S."/>
            <person name="Labbe J."/>
            <person name="Lin Y.C."/>
            <person name="Legue V."/>
            <person name="Le Tacon F."/>
            <person name="Marmeisse R."/>
            <person name="Melayah D."/>
            <person name="Montanini B."/>
            <person name="Muratet M."/>
            <person name="Nehls U."/>
            <person name="Niculita-Hirzel H."/>
            <person name="Oudot-Le Secq M.P."/>
            <person name="Peter M."/>
            <person name="Quesneville H."/>
            <person name="Rajashekar B."/>
            <person name="Reich M."/>
            <person name="Rouhier N."/>
            <person name="Schmutz J."/>
            <person name="Yin T."/>
            <person name="Chalot M."/>
            <person name="Henrissat B."/>
            <person name="Kuees U."/>
            <person name="Lucas S."/>
            <person name="Van de Peer Y."/>
            <person name="Podila G.K."/>
            <person name="Polle A."/>
            <person name="Pukkila P.J."/>
            <person name="Richardson P.M."/>
            <person name="Rouze P."/>
            <person name="Sanders I.R."/>
            <person name="Stajich J.E."/>
            <person name="Tunlid A."/>
            <person name="Tuskan G."/>
            <person name="Grigoriev I.V."/>
        </authorList>
    </citation>
    <scope>NUCLEOTIDE SEQUENCE [LARGE SCALE GENOMIC DNA]</scope>
    <source>
        <strain evidence="4">S238N-H82 / ATCC MYA-4686</strain>
    </source>
</reference>
<feature type="region of interest" description="Disordered" evidence="1">
    <location>
        <begin position="1"/>
        <end position="45"/>
    </location>
</feature>
<protein>
    <submittedName>
        <fullName evidence="3">Predicted protein</fullName>
    </submittedName>
</protein>
<dbReference type="InParanoid" id="B0DEM1"/>
<dbReference type="Proteomes" id="UP000001194">
    <property type="component" value="Unassembled WGS sequence"/>
</dbReference>
<dbReference type="Pfam" id="PF10551">
    <property type="entry name" value="MULE"/>
    <property type="match status" value="1"/>
</dbReference>
<dbReference type="RefSeq" id="XP_001882429.1">
    <property type="nucleotide sequence ID" value="XM_001882394.1"/>
</dbReference>
<organism evidence="4">
    <name type="scientific">Laccaria bicolor (strain S238N-H82 / ATCC MYA-4686)</name>
    <name type="common">Bicoloured deceiver</name>
    <name type="synonym">Laccaria laccata var. bicolor</name>
    <dbReference type="NCBI Taxonomy" id="486041"/>
    <lineage>
        <taxon>Eukaryota</taxon>
        <taxon>Fungi</taxon>
        <taxon>Dikarya</taxon>
        <taxon>Basidiomycota</taxon>
        <taxon>Agaricomycotina</taxon>
        <taxon>Agaricomycetes</taxon>
        <taxon>Agaricomycetidae</taxon>
        <taxon>Agaricales</taxon>
        <taxon>Agaricineae</taxon>
        <taxon>Hydnangiaceae</taxon>
        <taxon>Laccaria</taxon>
    </lineage>
</organism>
<name>B0DEM1_LACBS</name>
<evidence type="ECO:0000256" key="1">
    <source>
        <dbReference type="SAM" id="MobiDB-lite"/>
    </source>
</evidence>
<feature type="domain" description="MULE transposase" evidence="2">
    <location>
        <begin position="330"/>
        <end position="423"/>
    </location>
</feature>
<feature type="region of interest" description="Disordered" evidence="1">
    <location>
        <begin position="460"/>
        <end position="495"/>
    </location>
</feature>
<evidence type="ECO:0000313" key="4">
    <source>
        <dbReference type="Proteomes" id="UP000001194"/>
    </source>
</evidence>
<dbReference type="KEGG" id="lbc:LACBIDRAFT_299391"/>
<feature type="compositionally biased region" description="Polar residues" evidence="1">
    <location>
        <begin position="484"/>
        <end position="495"/>
    </location>
</feature>
<evidence type="ECO:0000313" key="3">
    <source>
        <dbReference type="EMBL" id="EDR07056.1"/>
    </source>
</evidence>
<dbReference type="HOGENOM" id="CLU_045145_0_0_1"/>
<dbReference type="EMBL" id="DS547106">
    <property type="protein sequence ID" value="EDR07056.1"/>
    <property type="molecule type" value="Genomic_DNA"/>
</dbReference>
<dbReference type="GeneID" id="6078044"/>